<dbReference type="Gene3D" id="1.10.520.20">
    <property type="entry name" value="N-terminal domain of the delta subunit of the F1F0-ATP synthase"/>
    <property type="match status" value="1"/>
</dbReference>
<evidence type="ECO:0000256" key="1">
    <source>
        <dbReference type="ARBA" id="ARBA00004370"/>
    </source>
</evidence>
<dbReference type="Proteomes" id="UP000241912">
    <property type="component" value="Unassembled WGS sequence"/>
</dbReference>
<dbReference type="GO" id="GO:0045259">
    <property type="term" value="C:proton-transporting ATP synthase complex"/>
    <property type="evidence" value="ECO:0007669"/>
    <property type="project" value="UniProtKB-KW"/>
</dbReference>
<dbReference type="Pfam" id="PF00213">
    <property type="entry name" value="OSCP"/>
    <property type="match status" value="1"/>
</dbReference>
<dbReference type="NCBIfam" id="TIGR01145">
    <property type="entry name" value="ATP_synt_delta"/>
    <property type="match status" value="1"/>
</dbReference>
<comment type="caution">
    <text evidence="9">The sequence shown here is derived from an EMBL/GenBank/DDBJ whole genome shotgun (WGS) entry which is preliminary data.</text>
</comment>
<keyword evidence="6 8" id="KW-0139">CF(1)</keyword>
<keyword evidence="8" id="KW-1003">Cell membrane</keyword>
<evidence type="ECO:0000256" key="8">
    <source>
        <dbReference type="HAMAP-Rule" id="MF_01416"/>
    </source>
</evidence>
<dbReference type="RefSeq" id="WP_106705490.1">
    <property type="nucleotide sequence ID" value="NZ_PXXU01000003.1"/>
</dbReference>
<evidence type="ECO:0000256" key="4">
    <source>
        <dbReference type="ARBA" id="ARBA00023065"/>
    </source>
</evidence>
<dbReference type="OrthoDB" id="9816221at2"/>
<proteinExistence type="inferred from homology"/>
<evidence type="ECO:0000256" key="3">
    <source>
        <dbReference type="ARBA" id="ARBA00022781"/>
    </source>
</evidence>
<keyword evidence="3 8" id="KW-0375">Hydrogen ion transport</keyword>
<dbReference type="InterPro" id="IPR026015">
    <property type="entry name" value="ATP_synth_OSCP/delta_N_sf"/>
</dbReference>
<keyword evidence="10" id="KW-1185">Reference proteome</keyword>
<dbReference type="NCBIfam" id="NF004402">
    <property type="entry name" value="PRK05758.2-2"/>
    <property type="match status" value="1"/>
</dbReference>
<dbReference type="InterPro" id="IPR000711">
    <property type="entry name" value="ATPase_OSCP/dsu"/>
</dbReference>
<comment type="function">
    <text evidence="8">F(1)F(0) ATP synthase produces ATP from ADP in the presence of a proton or sodium gradient. F-type ATPases consist of two structural domains, F(1) containing the extramembraneous catalytic core and F(0) containing the membrane proton channel, linked together by a central stalk and a peripheral stalk. During catalysis, ATP synthesis in the catalytic domain of F(1) is coupled via a rotary mechanism of the central stalk subunits to proton translocation.</text>
</comment>
<organism evidence="9 10">
    <name type="scientific">Nitrosomonas supralitoralis</name>
    <dbReference type="NCBI Taxonomy" id="2116706"/>
    <lineage>
        <taxon>Bacteria</taxon>
        <taxon>Pseudomonadati</taxon>
        <taxon>Pseudomonadota</taxon>
        <taxon>Betaproteobacteria</taxon>
        <taxon>Nitrosomonadales</taxon>
        <taxon>Nitrosomonadaceae</taxon>
        <taxon>Nitrosomonas</taxon>
    </lineage>
</organism>
<accession>A0A2P7NZ12</accession>
<dbReference type="AlphaFoldDB" id="A0A2P7NZ12"/>
<evidence type="ECO:0000313" key="9">
    <source>
        <dbReference type="EMBL" id="PSJ18684.1"/>
    </source>
</evidence>
<evidence type="ECO:0000256" key="7">
    <source>
        <dbReference type="ARBA" id="ARBA00023310"/>
    </source>
</evidence>
<dbReference type="SUPFAM" id="SSF47928">
    <property type="entry name" value="N-terminal domain of the delta subunit of the F1F0-ATP synthase"/>
    <property type="match status" value="1"/>
</dbReference>
<evidence type="ECO:0000256" key="5">
    <source>
        <dbReference type="ARBA" id="ARBA00023136"/>
    </source>
</evidence>
<keyword evidence="2 8" id="KW-0813">Transport</keyword>
<dbReference type="PANTHER" id="PTHR11910">
    <property type="entry name" value="ATP SYNTHASE DELTA CHAIN"/>
    <property type="match status" value="1"/>
</dbReference>
<reference evidence="9 10" key="1">
    <citation type="submission" date="2018-03" db="EMBL/GenBank/DDBJ databases">
        <title>Draft genome of Nitrosomonas supralitoralis APG5.</title>
        <authorList>
            <person name="Urakawa H."/>
            <person name="Lopez J.V."/>
        </authorList>
    </citation>
    <scope>NUCLEOTIDE SEQUENCE [LARGE SCALE GENOMIC DNA]</scope>
    <source>
        <strain evidence="9 10">APG5</strain>
    </source>
</reference>
<evidence type="ECO:0000313" key="10">
    <source>
        <dbReference type="Proteomes" id="UP000241912"/>
    </source>
</evidence>
<comment type="subcellular location">
    <subcellularLocation>
        <location evidence="8">Cell membrane</location>
        <topology evidence="8">Peripheral membrane protein</topology>
    </subcellularLocation>
    <subcellularLocation>
        <location evidence="1">Membrane</location>
    </subcellularLocation>
</comment>
<evidence type="ECO:0000256" key="2">
    <source>
        <dbReference type="ARBA" id="ARBA00022448"/>
    </source>
</evidence>
<dbReference type="GO" id="GO:0005886">
    <property type="term" value="C:plasma membrane"/>
    <property type="evidence" value="ECO:0007669"/>
    <property type="project" value="UniProtKB-SubCell"/>
</dbReference>
<keyword evidence="4 8" id="KW-0406">Ion transport</keyword>
<evidence type="ECO:0000256" key="6">
    <source>
        <dbReference type="ARBA" id="ARBA00023196"/>
    </source>
</evidence>
<sequence length="178" mass="19551">MAEAITVARPYAEAAYKLAVESKELSQWSKILQLAAAIAQDDQVKLLIGNPLISIKQLGELIQEVGGNKFTAEARNLIMLMAENKRVLVLPQVSQLFEQLKAQHEGVLEAKIISAFKMQSDQINKLVNKLEQKFNRKIEAQVSVDPELIGGVKVEIGDETLDASVRGKLEAMAVALKS</sequence>
<comment type="function">
    <text evidence="8">This protein is part of the stalk that links CF(0) to CF(1). It either transmits conformational changes from CF(0) to CF(1) or is implicated in proton conduction.</text>
</comment>
<dbReference type="HAMAP" id="MF_01416">
    <property type="entry name" value="ATP_synth_delta_bact"/>
    <property type="match status" value="1"/>
</dbReference>
<keyword evidence="7 8" id="KW-0066">ATP synthesis</keyword>
<dbReference type="GO" id="GO:0046933">
    <property type="term" value="F:proton-transporting ATP synthase activity, rotational mechanism"/>
    <property type="evidence" value="ECO:0007669"/>
    <property type="project" value="UniProtKB-UniRule"/>
</dbReference>
<name>A0A2P7NZ12_9PROT</name>
<dbReference type="PRINTS" id="PR00125">
    <property type="entry name" value="ATPASEDELTA"/>
</dbReference>
<comment type="similarity">
    <text evidence="8">Belongs to the ATPase delta chain family.</text>
</comment>
<dbReference type="EMBL" id="PXXU01000003">
    <property type="protein sequence ID" value="PSJ18684.1"/>
    <property type="molecule type" value="Genomic_DNA"/>
</dbReference>
<protein>
    <recommendedName>
        <fullName evidence="8">ATP synthase subunit delta</fullName>
    </recommendedName>
    <alternativeName>
        <fullName evidence="8">ATP synthase F(1) sector subunit delta</fullName>
    </alternativeName>
    <alternativeName>
        <fullName evidence="8">F-type ATPase subunit delta</fullName>
        <shortName evidence="8">F-ATPase subunit delta</shortName>
    </alternativeName>
</protein>
<gene>
    <name evidence="8" type="primary">atpH</name>
    <name evidence="9" type="ORF">C7H79_01300</name>
</gene>
<keyword evidence="5 8" id="KW-0472">Membrane</keyword>